<dbReference type="Proteomes" id="UP000634667">
    <property type="component" value="Unassembled WGS sequence"/>
</dbReference>
<evidence type="ECO:0000259" key="3">
    <source>
        <dbReference type="PROSITE" id="PS50110"/>
    </source>
</evidence>
<dbReference type="InterPro" id="IPR001789">
    <property type="entry name" value="Sig_transdc_resp-reg_receiver"/>
</dbReference>
<protein>
    <submittedName>
        <fullName evidence="4">Response regulator</fullName>
    </submittedName>
</protein>
<dbReference type="InterPro" id="IPR050595">
    <property type="entry name" value="Bact_response_regulator"/>
</dbReference>
<dbReference type="PANTHER" id="PTHR44591:SF3">
    <property type="entry name" value="RESPONSE REGULATORY DOMAIN-CONTAINING PROTEIN"/>
    <property type="match status" value="1"/>
</dbReference>
<proteinExistence type="predicted"/>
<comment type="caution">
    <text evidence="4">The sequence shown here is derived from an EMBL/GenBank/DDBJ whole genome shotgun (WGS) entry which is preliminary data.</text>
</comment>
<dbReference type="PROSITE" id="PS50110">
    <property type="entry name" value="RESPONSE_REGULATORY"/>
    <property type="match status" value="1"/>
</dbReference>
<dbReference type="InterPro" id="IPR011006">
    <property type="entry name" value="CheY-like_superfamily"/>
</dbReference>
<dbReference type="EMBL" id="BMYR01000002">
    <property type="protein sequence ID" value="GGW53267.1"/>
    <property type="molecule type" value="Genomic_DNA"/>
</dbReference>
<dbReference type="SMART" id="SM00448">
    <property type="entry name" value="REC"/>
    <property type="match status" value="1"/>
</dbReference>
<dbReference type="Gene3D" id="3.40.50.2300">
    <property type="match status" value="1"/>
</dbReference>
<dbReference type="PANTHER" id="PTHR44591">
    <property type="entry name" value="STRESS RESPONSE REGULATOR PROTEIN 1"/>
    <property type="match status" value="1"/>
</dbReference>
<keyword evidence="1 2" id="KW-0597">Phosphoprotein</keyword>
<evidence type="ECO:0000313" key="4">
    <source>
        <dbReference type="EMBL" id="GGW53267.1"/>
    </source>
</evidence>
<feature type="modified residue" description="4-aspartylphosphate" evidence="2">
    <location>
        <position position="55"/>
    </location>
</feature>
<reference evidence="5" key="1">
    <citation type="journal article" date="2019" name="Int. J. Syst. Evol. Microbiol.">
        <title>The Global Catalogue of Microorganisms (GCM) 10K type strain sequencing project: providing services to taxonomists for standard genome sequencing and annotation.</title>
        <authorList>
            <consortium name="The Broad Institute Genomics Platform"/>
            <consortium name="The Broad Institute Genome Sequencing Center for Infectious Disease"/>
            <person name="Wu L."/>
            <person name="Ma J."/>
        </authorList>
    </citation>
    <scope>NUCLEOTIDE SEQUENCE [LARGE SCALE GENOMIC DNA]</scope>
    <source>
        <strain evidence="5">KCTC 23723</strain>
    </source>
</reference>
<evidence type="ECO:0000313" key="5">
    <source>
        <dbReference type="Proteomes" id="UP000634667"/>
    </source>
</evidence>
<sequence length="132" mass="14490">MTLTRIMHVEDDESIRAVAEIALVDVAGFELLSCDGGYSALAQVEAFKPQLILLDVMMPQMDGLQTFAAIKQIPSQAKVPVVFMTAKIQQAEKQQYVDAGALAVIDKPFDPMLLGETLESLYDAFLRQNPTT</sequence>
<organism evidence="4 5">
    <name type="scientific">Alishewanella tabrizica</name>
    <dbReference type="NCBI Taxonomy" id="671278"/>
    <lineage>
        <taxon>Bacteria</taxon>
        <taxon>Pseudomonadati</taxon>
        <taxon>Pseudomonadota</taxon>
        <taxon>Gammaproteobacteria</taxon>
        <taxon>Alteromonadales</taxon>
        <taxon>Alteromonadaceae</taxon>
        <taxon>Alishewanella</taxon>
    </lineage>
</organism>
<dbReference type="SUPFAM" id="SSF52172">
    <property type="entry name" value="CheY-like"/>
    <property type="match status" value="1"/>
</dbReference>
<keyword evidence="5" id="KW-1185">Reference proteome</keyword>
<feature type="domain" description="Response regulatory" evidence="3">
    <location>
        <begin position="5"/>
        <end position="122"/>
    </location>
</feature>
<name>A0ABQ2WHH2_9ALTE</name>
<evidence type="ECO:0000256" key="2">
    <source>
        <dbReference type="PROSITE-ProRule" id="PRU00169"/>
    </source>
</evidence>
<dbReference type="Pfam" id="PF00072">
    <property type="entry name" value="Response_reg"/>
    <property type="match status" value="1"/>
</dbReference>
<accession>A0ABQ2WHH2</accession>
<dbReference type="RefSeq" id="WP_189480510.1">
    <property type="nucleotide sequence ID" value="NZ_BMYR01000002.1"/>
</dbReference>
<gene>
    <name evidence="4" type="ORF">GCM10008111_06790</name>
</gene>
<evidence type="ECO:0000256" key="1">
    <source>
        <dbReference type="ARBA" id="ARBA00022553"/>
    </source>
</evidence>